<organism evidence="5 6">
    <name type="scientific">Phlebotomus papatasi</name>
    <name type="common">Sandfly</name>
    <dbReference type="NCBI Taxonomy" id="29031"/>
    <lineage>
        <taxon>Eukaryota</taxon>
        <taxon>Metazoa</taxon>
        <taxon>Ecdysozoa</taxon>
        <taxon>Arthropoda</taxon>
        <taxon>Hexapoda</taxon>
        <taxon>Insecta</taxon>
        <taxon>Pterygota</taxon>
        <taxon>Neoptera</taxon>
        <taxon>Endopterygota</taxon>
        <taxon>Diptera</taxon>
        <taxon>Nematocera</taxon>
        <taxon>Psychodoidea</taxon>
        <taxon>Psychodidae</taxon>
        <taxon>Phlebotomus</taxon>
        <taxon>Phlebotomus</taxon>
    </lineage>
</organism>
<dbReference type="Pfam" id="PF08265">
    <property type="entry name" value="YL1_C"/>
    <property type="match status" value="1"/>
</dbReference>
<evidence type="ECO:0000259" key="4">
    <source>
        <dbReference type="SMART" id="SM00993"/>
    </source>
</evidence>
<dbReference type="InterPro" id="IPR046757">
    <property type="entry name" value="YL1_N"/>
</dbReference>
<dbReference type="PANTHER" id="PTHR13275">
    <property type="entry name" value="YL-1 PROTEIN TRANSCRIPTION FACTOR-LIKE 1"/>
    <property type="match status" value="1"/>
</dbReference>
<dbReference type="EnsemblMetazoa" id="PPAI007528-RA">
    <property type="protein sequence ID" value="PPAI007528-PA"/>
    <property type="gene ID" value="PPAI007528"/>
</dbReference>
<feature type="region of interest" description="Disordered" evidence="3">
    <location>
        <begin position="1"/>
        <end position="139"/>
    </location>
</feature>
<protein>
    <recommendedName>
        <fullName evidence="2">Vacuolar protein sorting-associated protein 72 homolog</fullName>
    </recommendedName>
</protein>
<evidence type="ECO:0000256" key="1">
    <source>
        <dbReference type="ARBA" id="ARBA00006832"/>
    </source>
</evidence>
<dbReference type="VEuPathDB" id="VectorBase:PPAI007528"/>
<name>A0A1B0DH94_PHLPP</name>
<dbReference type="VEuPathDB" id="VectorBase:PPAPM1_002997"/>
<sequence length="375" mass="43881">MAATRERRSNAGNRIAKLLDDEEEDDFYKTSYGGFQEAEDDRDYEQKDEEEDVVDSDFSIDENDEPVSEEEEEKRTRKRRGVVTKAYKEPVKKPPAAKDKKSPGKAAAKKVQKPKISSNRHPKFTVIDSGRKSFRRSTALKTAATQHRLKQMNEAKKHKKVVVKTEEWIPTQEELLEEAMETEKENIKSLEKYQKMELEKKKTRPTKRVFTGPMIKYHSMSMPLIEELSTSIDTTGIKTEEDAGEVDISVKFKSKRKTANSRAAAKTGPRVERTFITFENDIDNKVFEKYFPQARKKRTEHRSRICPITHLPARYFDPVTKLPYRNLAAFKIIREGYYRQLEEKGNPENPEIAKWMQWRKQIKEQRQRNKAQRSV</sequence>
<reference evidence="5" key="1">
    <citation type="submission" date="2022-08" db="UniProtKB">
        <authorList>
            <consortium name="EnsemblMetazoa"/>
        </authorList>
    </citation>
    <scope>IDENTIFICATION</scope>
    <source>
        <strain evidence="5">Israel</strain>
    </source>
</reference>
<dbReference type="EMBL" id="AJVK01033968">
    <property type="status" value="NOT_ANNOTATED_CDS"/>
    <property type="molecule type" value="Genomic_DNA"/>
</dbReference>
<dbReference type="Pfam" id="PF05764">
    <property type="entry name" value="YL1"/>
    <property type="match status" value="1"/>
</dbReference>
<dbReference type="InterPro" id="IPR013272">
    <property type="entry name" value="Vps72/YL1_C"/>
</dbReference>
<dbReference type="GO" id="GO:0005634">
    <property type="term" value="C:nucleus"/>
    <property type="evidence" value="ECO:0007669"/>
    <property type="project" value="TreeGrafter"/>
</dbReference>
<keyword evidence="6" id="KW-1185">Reference proteome</keyword>
<feature type="compositionally biased region" description="Basic and acidic residues" evidence="3">
    <location>
        <begin position="86"/>
        <end position="102"/>
    </location>
</feature>
<dbReference type="SMART" id="SM00993">
    <property type="entry name" value="YL1_C"/>
    <property type="match status" value="1"/>
</dbReference>
<dbReference type="PANTHER" id="PTHR13275:SF4">
    <property type="entry name" value="VACUOLAR PROTEIN SORTING-ASSOCIATED PROTEIN 72 HOMOLOG"/>
    <property type="match status" value="1"/>
</dbReference>
<feature type="domain" description="Vps72/YL1 C-terminal" evidence="4">
    <location>
        <begin position="304"/>
        <end position="333"/>
    </location>
</feature>
<accession>A0A1B0DH94</accession>
<evidence type="ECO:0000313" key="5">
    <source>
        <dbReference type="EnsemblMetazoa" id="PPAI007528-PA"/>
    </source>
</evidence>
<dbReference type="Proteomes" id="UP000092462">
    <property type="component" value="Unassembled WGS sequence"/>
</dbReference>
<feature type="compositionally biased region" description="Acidic residues" evidence="3">
    <location>
        <begin position="37"/>
        <end position="72"/>
    </location>
</feature>
<evidence type="ECO:0000313" key="6">
    <source>
        <dbReference type="Proteomes" id="UP000092462"/>
    </source>
</evidence>
<proteinExistence type="inferred from homology"/>
<comment type="similarity">
    <text evidence="1">Belongs to the VPS72/YL1 family.</text>
</comment>
<feature type="compositionally biased region" description="Basic residues" evidence="3">
    <location>
        <begin position="107"/>
        <end position="123"/>
    </location>
</feature>
<evidence type="ECO:0000256" key="3">
    <source>
        <dbReference type="SAM" id="MobiDB-lite"/>
    </source>
</evidence>
<evidence type="ECO:0000256" key="2">
    <source>
        <dbReference type="ARBA" id="ARBA00020000"/>
    </source>
</evidence>
<dbReference type="AlphaFoldDB" id="A0A1B0DH94"/>